<evidence type="ECO:0000313" key="3">
    <source>
        <dbReference type="EMBL" id="ELU04416.1"/>
    </source>
</evidence>
<dbReference type="HOGENOM" id="CLU_985413_0_0_1"/>
<evidence type="ECO:0000256" key="2">
    <source>
        <dbReference type="ARBA" id="ARBA00022737"/>
    </source>
</evidence>
<dbReference type="InterPro" id="IPR001611">
    <property type="entry name" value="Leu-rich_rpt"/>
</dbReference>
<sequence length="283" mass="32415">MSAVSIQPLCAINAFESQLKTLCVKEFPCGLGNWRENHKKGKKVIEKNKVISQFSITLKDYGAVHEKTETLSELLSAKRSPWNLDYSWSDEAKRLREIAVKSPWLIDNNFIFSHFVTLRLIDRQITVLDEEFLKFSNLEELTLSANYLKTVDSRNFPPNLKVLELCGNQISQMEDLCKQSPPLQHLGLGHNALTSVEDYITSQYWPCLLSLDLSHNHLVDLMDIIRKLQSLPKLRNLILLGNPLAMQPGYRGYTIDSIRNLDFLDDISISADEKHIYKGLARK</sequence>
<dbReference type="STRING" id="283909.R7UEC1"/>
<dbReference type="OMA" id="THQKANS"/>
<reference evidence="3 5" key="2">
    <citation type="journal article" date="2013" name="Nature">
        <title>Insights into bilaterian evolution from three spiralian genomes.</title>
        <authorList>
            <person name="Simakov O."/>
            <person name="Marletaz F."/>
            <person name="Cho S.J."/>
            <person name="Edsinger-Gonzales E."/>
            <person name="Havlak P."/>
            <person name="Hellsten U."/>
            <person name="Kuo D.H."/>
            <person name="Larsson T."/>
            <person name="Lv J."/>
            <person name="Arendt D."/>
            <person name="Savage R."/>
            <person name="Osoegawa K."/>
            <person name="de Jong P."/>
            <person name="Grimwood J."/>
            <person name="Chapman J.A."/>
            <person name="Shapiro H."/>
            <person name="Aerts A."/>
            <person name="Otillar R.P."/>
            <person name="Terry A.Y."/>
            <person name="Boore J.L."/>
            <person name="Grigoriev I.V."/>
            <person name="Lindberg D.R."/>
            <person name="Seaver E.C."/>
            <person name="Weisblat D.A."/>
            <person name="Putnam N.H."/>
            <person name="Rokhsar D.S."/>
        </authorList>
    </citation>
    <scope>NUCLEOTIDE SEQUENCE</scope>
    <source>
        <strain evidence="3 5">I ESC-2004</strain>
    </source>
</reference>
<keyword evidence="5" id="KW-1185">Reference proteome</keyword>
<reference evidence="4" key="3">
    <citation type="submission" date="2015-06" db="UniProtKB">
        <authorList>
            <consortium name="EnsemblMetazoa"/>
        </authorList>
    </citation>
    <scope>IDENTIFICATION</scope>
</reference>
<dbReference type="Gene3D" id="3.80.10.10">
    <property type="entry name" value="Ribonuclease Inhibitor"/>
    <property type="match status" value="2"/>
</dbReference>
<dbReference type="PANTHER" id="PTHR15454:SF19">
    <property type="entry name" value="LEUCINE-RICH REPEAT-CONTAINING PROTEIN 51"/>
    <property type="match status" value="1"/>
</dbReference>
<dbReference type="Proteomes" id="UP000014760">
    <property type="component" value="Unassembled WGS sequence"/>
</dbReference>
<evidence type="ECO:0008006" key="6">
    <source>
        <dbReference type="Google" id="ProtNLM"/>
    </source>
</evidence>
<dbReference type="EnsemblMetazoa" id="CapteT154513">
    <property type="protein sequence ID" value="CapteP154513"/>
    <property type="gene ID" value="CapteG154513"/>
</dbReference>
<evidence type="ECO:0000256" key="1">
    <source>
        <dbReference type="ARBA" id="ARBA00022614"/>
    </source>
</evidence>
<protein>
    <recommendedName>
        <fullName evidence="6">Leucine-rich repeat-containing protein 51</fullName>
    </recommendedName>
</protein>
<feature type="non-terminal residue" evidence="3">
    <location>
        <position position="283"/>
    </location>
</feature>
<dbReference type="PANTHER" id="PTHR15454">
    <property type="entry name" value="NISCHARIN RELATED"/>
    <property type="match status" value="1"/>
</dbReference>
<evidence type="ECO:0000313" key="5">
    <source>
        <dbReference type="Proteomes" id="UP000014760"/>
    </source>
</evidence>
<evidence type="ECO:0000313" key="4">
    <source>
        <dbReference type="EnsemblMetazoa" id="CapteP154513"/>
    </source>
</evidence>
<dbReference type="AlphaFoldDB" id="R7UEC1"/>
<dbReference type="SUPFAM" id="SSF52075">
    <property type="entry name" value="Outer arm dynein light chain 1"/>
    <property type="match status" value="1"/>
</dbReference>
<dbReference type="EMBL" id="KB302324">
    <property type="protein sequence ID" value="ELU04416.1"/>
    <property type="molecule type" value="Genomic_DNA"/>
</dbReference>
<reference evidence="5" key="1">
    <citation type="submission" date="2012-12" db="EMBL/GenBank/DDBJ databases">
        <authorList>
            <person name="Hellsten U."/>
            <person name="Grimwood J."/>
            <person name="Chapman J.A."/>
            <person name="Shapiro H."/>
            <person name="Aerts A."/>
            <person name="Otillar R.P."/>
            <person name="Terry A.Y."/>
            <person name="Boore J.L."/>
            <person name="Simakov O."/>
            <person name="Marletaz F."/>
            <person name="Cho S.-J."/>
            <person name="Edsinger-Gonzales E."/>
            <person name="Havlak P."/>
            <person name="Kuo D.-H."/>
            <person name="Larsson T."/>
            <person name="Lv J."/>
            <person name="Arendt D."/>
            <person name="Savage R."/>
            <person name="Osoegawa K."/>
            <person name="de Jong P."/>
            <person name="Lindberg D.R."/>
            <person name="Seaver E.C."/>
            <person name="Weisblat D.A."/>
            <person name="Putnam N.H."/>
            <person name="Grigoriev I.V."/>
            <person name="Rokhsar D.S."/>
        </authorList>
    </citation>
    <scope>NUCLEOTIDE SEQUENCE</scope>
    <source>
        <strain evidence="5">I ESC-2004</strain>
    </source>
</reference>
<accession>R7UEC1</accession>
<dbReference type="InterPro" id="IPR032675">
    <property type="entry name" value="LRR_dom_sf"/>
</dbReference>
<dbReference type="PROSITE" id="PS51450">
    <property type="entry name" value="LRR"/>
    <property type="match status" value="2"/>
</dbReference>
<dbReference type="GO" id="GO:0005737">
    <property type="term" value="C:cytoplasm"/>
    <property type="evidence" value="ECO:0007669"/>
    <property type="project" value="TreeGrafter"/>
</dbReference>
<proteinExistence type="predicted"/>
<gene>
    <name evidence="3" type="ORF">CAPTEDRAFT_154513</name>
</gene>
<dbReference type="OrthoDB" id="433501at2759"/>
<name>R7UEC1_CAPTE</name>
<dbReference type="EMBL" id="AMQN01008157">
    <property type="status" value="NOT_ANNOTATED_CDS"/>
    <property type="molecule type" value="Genomic_DNA"/>
</dbReference>
<keyword evidence="1" id="KW-0433">Leucine-rich repeat</keyword>
<organism evidence="3">
    <name type="scientific">Capitella teleta</name>
    <name type="common">Polychaete worm</name>
    <dbReference type="NCBI Taxonomy" id="283909"/>
    <lineage>
        <taxon>Eukaryota</taxon>
        <taxon>Metazoa</taxon>
        <taxon>Spiralia</taxon>
        <taxon>Lophotrochozoa</taxon>
        <taxon>Annelida</taxon>
        <taxon>Polychaeta</taxon>
        <taxon>Sedentaria</taxon>
        <taxon>Scolecida</taxon>
        <taxon>Capitellidae</taxon>
        <taxon>Capitella</taxon>
    </lineage>
</organism>
<keyword evidence="2" id="KW-0677">Repeat</keyword>
<dbReference type="Pfam" id="PF13855">
    <property type="entry name" value="LRR_8"/>
    <property type="match status" value="1"/>
</dbReference>